<keyword evidence="4" id="KW-0812">Transmembrane</keyword>
<dbReference type="InterPro" id="IPR029787">
    <property type="entry name" value="Nucleotide_cyclase"/>
</dbReference>
<keyword evidence="3" id="KW-0175">Coiled coil</keyword>
<dbReference type="PROSITE" id="PS50887">
    <property type="entry name" value="GGDEF"/>
    <property type="match status" value="1"/>
</dbReference>
<dbReference type="RefSeq" id="WP_254575779.1">
    <property type="nucleotide sequence ID" value="NZ_CP100595.1"/>
</dbReference>
<dbReference type="NCBIfam" id="TIGR00254">
    <property type="entry name" value="GGDEF"/>
    <property type="match status" value="1"/>
</dbReference>
<evidence type="ECO:0000256" key="2">
    <source>
        <dbReference type="ARBA" id="ARBA00034247"/>
    </source>
</evidence>
<sequence length="494" mass="56882">MTIKHKILFGFIFVFTFVFILSSWAYYVHFDSVLIKNQKQQAKVVNKTYIDSLSLIINDNKAQLKILEKDGDIALAYDDTEWLSIVGVAKTKKKFKEIFKTHPYLKSMVFYKDNKILVNAVNKNDNISELLIKHSFDFSISNSKVVLITNPILFLQNKLNEDKIYNINHLYLKSEEKDWIITKDKYYSFEKKDLELNNIVSLDGKKFIASTCNKVPKLSFCQVALIPYDYYHDTLKNMIINIFLLYIALLIITSLVAKYLSNFIIKPINALKEASTQYENDKFIPITTHGNDEISEAIVAFNAMGKRISNFTHELQGEVEKRTKELKDANKKLEKLATTDSLTGLYNRAKIDEFLNQELSRFNRYGHNFSILILDLDDFKLLNDNFGHQVGDIVLKSFSNILQESVRKSDMIGRWGGEEFLIVLPETNLDNAIQTAKKIAMNLREYNFDFTDKSITASVGVGEFRADDTITSLFARVDKNLYKAKKLGKDLVIG</sequence>
<dbReference type="InterPro" id="IPR003660">
    <property type="entry name" value="HAMP_dom"/>
</dbReference>
<organism evidence="7 8">
    <name type="scientific">Arcobacter roscoffensis</name>
    <dbReference type="NCBI Taxonomy" id="2961520"/>
    <lineage>
        <taxon>Bacteria</taxon>
        <taxon>Pseudomonadati</taxon>
        <taxon>Campylobacterota</taxon>
        <taxon>Epsilonproteobacteria</taxon>
        <taxon>Campylobacterales</taxon>
        <taxon>Arcobacteraceae</taxon>
        <taxon>Arcobacter</taxon>
    </lineage>
</organism>
<gene>
    <name evidence="7" type="ORF">NJU99_10005</name>
</gene>
<feature type="domain" description="HAMP" evidence="5">
    <location>
        <begin position="262"/>
        <end position="313"/>
    </location>
</feature>
<dbReference type="PANTHER" id="PTHR45138">
    <property type="entry name" value="REGULATORY COMPONENTS OF SENSORY TRANSDUCTION SYSTEM"/>
    <property type="match status" value="1"/>
</dbReference>
<keyword evidence="4" id="KW-0472">Membrane</keyword>
<evidence type="ECO:0000259" key="5">
    <source>
        <dbReference type="PROSITE" id="PS50885"/>
    </source>
</evidence>
<dbReference type="InterPro" id="IPR043128">
    <property type="entry name" value="Rev_trsase/Diguanyl_cyclase"/>
</dbReference>
<dbReference type="InterPro" id="IPR050469">
    <property type="entry name" value="Diguanylate_Cyclase"/>
</dbReference>
<dbReference type="SUPFAM" id="SSF55073">
    <property type="entry name" value="Nucleotide cyclase"/>
    <property type="match status" value="1"/>
</dbReference>
<evidence type="ECO:0000256" key="1">
    <source>
        <dbReference type="ARBA" id="ARBA00012528"/>
    </source>
</evidence>
<dbReference type="EC" id="2.7.7.65" evidence="1"/>
<dbReference type="GO" id="GO:0052621">
    <property type="term" value="F:diguanylate cyclase activity"/>
    <property type="evidence" value="ECO:0007669"/>
    <property type="project" value="UniProtKB-EC"/>
</dbReference>
<dbReference type="CDD" id="cd01949">
    <property type="entry name" value="GGDEF"/>
    <property type="match status" value="1"/>
</dbReference>
<dbReference type="InterPro" id="IPR000160">
    <property type="entry name" value="GGDEF_dom"/>
</dbReference>
<feature type="domain" description="GGDEF" evidence="6">
    <location>
        <begin position="367"/>
        <end position="494"/>
    </location>
</feature>
<evidence type="ECO:0000313" key="7">
    <source>
        <dbReference type="EMBL" id="UTJ05598.1"/>
    </source>
</evidence>
<dbReference type="EMBL" id="CP100595">
    <property type="protein sequence ID" value="UTJ05598.1"/>
    <property type="molecule type" value="Genomic_DNA"/>
</dbReference>
<keyword evidence="7" id="KW-0808">Transferase</keyword>
<feature type="transmembrane region" description="Helical" evidence="4">
    <location>
        <begin position="7"/>
        <end position="27"/>
    </location>
</feature>
<evidence type="ECO:0000259" key="6">
    <source>
        <dbReference type="PROSITE" id="PS50887"/>
    </source>
</evidence>
<evidence type="ECO:0000256" key="3">
    <source>
        <dbReference type="SAM" id="Coils"/>
    </source>
</evidence>
<evidence type="ECO:0000256" key="4">
    <source>
        <dbReference type="SAM" id="Phobius"/>
    </source>
</evidence>
<dbReference type="PANTHER" id="PTHR45138:SF9">
    <property type="entry name" value="DIGUANYLATE CYCLASE DGCM-RELATED"/>
    <property type="match status" value="1"/>
</dbReference>
<dbReference type="Proteomes" id="UP001060012">
    <property type="component" value="Chromosome"/>
</dbReference>
<dbReference type="Gene3D" id="3.30.70.270">
    <property type="match status" value="1"/>
</dbReference>
<protein>
    <recommendedName>
        <fullName evidence="1">diguanylate cyclase</fullName>
        <ecNumber evidence="1">2.7.7.65</ecNumber>
    </recommendedName>
</protein>
<feature type="coiled-coil region" evidence="3">
    <location>
        <begin position="312"/>
        <end position="339"/>
    </location>
</feature>
<dbReference type="CDD" id="cd06225">
    <property type="entry name" value="HAMP"/>
    <property type="match status" value="1"/>
</dbReference>
<proteinExistence type="predicted"/>
<reference evidence="7" key="1">
    <citation type="submission" date="2022-07" db="EMBL/GenBank/DDBJ databases">
        <title>Arcobacter roscoffensis sp. nov., a marine bacterium isolated from coastal seawater collected from Roscoff, France.</title>
        <authorList>
            <person name="Pascual J."/>
            <person name="Lepeaux C."/>
            <person name="Methner A."/>
            <person name="Overmann J."/>
        </authorList>
    </citation>
    <scope>NUCLEOTIDE SEQUENCE</scope>
    <source>
        <strain evidence="7">ARW1-2F2</strain>
    </source>
</reference>
<feature type="transmembrane region" description="Helical" evidence="4">
    <location>
        <begin position="238"/>
        <end position="257"/>
    </location>
</feature>
<keyword evidence="8" id="KW-1185">Reference proteome</keyword>
<dbReference type="Gene3D" id="6.10.340.10">
    <property type="match status" value="1"/>
</dbReference>
<name>A0ABY5E3G1_9BACT</name>
<comment type="catalytic activity">
    <reaction evidence="2">
        <text>2 GTP = 3',3'-c-di-GMP + 2 diphosphate</text>
        <dbReference type="Rhea" id="RHEA:24898"/>
        <dbReference type="ChEBI" id="CHEBI:33019"/>
        <dbReference type="ChEBI" id="CHEBI:37565"/>
        <dbReference type="ChEBI" id="CHEBI:58805"/>
        <dbReference type="EC" id="2.7.7.65"/>
    </reaction>
</comment>
<evidence type="ECO:0000313" key="8">
    <source>
        <dbReference type="Proteomes" id="UP001060012"/>
    </source>
</evidence>
<dbReference type="PROSITE" id="PS50885">
    <property type="entry name" value="HAMP"/>
    <property type="match status" value="1"/>
</dbReference>
<keyword evidence="7" id="KW-0548">Nucleotidyltransferase</keyword>
<keyword evidence="4" id="KW-1133">Transmembrane helix</keyword>
<accession>A0ABY5E3G1</accession>
<dbReference type="SMART" id="SM00267">
    <property type="entry name" value="GGDEF"/>
    <property type="match status" value="1"/>
</dbReference>
<dbReference type="Pfam" id="PF00990">
    <property type="entry name" value="GGDEF"/>
    <property type="match status" value="1"/>
</dbReference>